<gene>
    <name evidence="8" type="primary">fieF_2</name>
    <name evidence="8" type="ORF">BHE75_02343</name>
</gene>
<dbReference type="InterPro" id="IPR036837">
    <property type="entry name" value="Cation_efflux_CTD_sf"/>
</dbReference>
<name>A0A1S1HDR9_9SPHN</name>
<dbReference type="GO" id="GO:0006829">
    <property type="term" value="P:zinc ion transport"/>
    <property type="evidence" value="ECO:0007669"/>
    <property type="project" value="InterPro"/>
</dbReference>
<keyword evidence="2" id="KW-0813">Transport</keyword>
<feature type="domain" description="Cation efflux protein transmembrane" evidence="7">
    <location>
        <begin position="10"/>
        <end position="216"/>
    </location>
</feature>
<feature type="transmembrane region" description="Helical" evidence="6">
    <location>
        <begin position="191"/>
        <end position="209"/>
    </location>
</feature>
<evidence type="ECO:0000256" key="5">
    <source>
        <dbReference type="ARBA" id="ARBA00023136"/>
    </source>
</evidence>
<proteinExistence type="predicted"/>
<evidence type="ECO:0000256" key="2">
    <source>
        <dbReference type="ARBA" id="ARBA00022448"/>
    </source>
</evidence>
<keyword evidence="3 6" id="KW-0812">Transmembrane</keyword>
<evidence type="ECO:0000259" key="7">
    <source>
        <dbReference type="Pfam" id="PF01545"/>
    </source>
</evidence>
<dbReference type="InterPro" id="IPR040177">
    <property type="entry name" value="SLC30A9"/>
</dbReference>
<evidence type="ECO:0000256" key="3">
    <source>
        <dbReference type="ARBA" id="ARBA00022692"/>
    </source>
</evidence>
<dbReference type="SUPFAM" id="SSF161111">
    <property type="entry name" value="Cation efflux protein transmembrane domain-like"/>
    <property type="match status" value="1"/>
</dbReference>
<feature type="transmembrane region" description="Helical" evidence="6">
    <location>
        <begin position="160"/>
        <end position="185"/>
    </location>
</feature>
<dbReference type="RefSeq" id="WP_070933945.1">
    <property type="nucleotide sequence ID" value="NZ_MIPT01000001.1"/>
</dbReference>
<evidence type="ECO:0000256" key="4">
    <source>
        <dbReference type="ARBA" id="ARBA00022989"/>
    </source>
</evidence>
<dbReference type="InterPro" id="IPR027469">
    <property type="entry name" value="Cation_efflux_TMD_sf"/>
</dbReference>
<dbReference type="GO" id="GO:0016020">
    <property type="term" value="C:membrane"/>
    <property type="evidence" value="ECO:0007669"/>
    <property type="project" value="UniProtKB-SubCell"/>
</dbReference>
<dbReference type="AlphaFoldDB" id="A0A1S1HDR9"/>
<dbReference type="Proteomes" id="UP000179467">
    <property type="component" value="Unassembled WGS sequence"/>
</dbReference>
<accession>A0A1S1HDR9</accession>
<dbReference type="Pfam" id="PF01545">
    <property type="entry name" value="Cation_efflux"/>
    <property type="match status" value="1"/>
</dbReference>
<protein>
    <submittedName>
        <fullName evidence="8">Ferrous-iron efflux pump FieF</fullName>
    </submittedName>
</protein>
<sequence>MASGGKKVIYAALAGNLGIAIAKFIAATFTGSSSMLTEGVHSLVDTGNQWLLLYGIRQSKREPDIIHPFGYGRELYFWSFIVALLIFAGGAGVSIYEGLIHIRRPETMSSPVINYIVLAIAFVFEASSWTVAMREFSRTKGGDGWWAAIRRSKDPSTFAVLFEDSAAMIGIVIAAIFITLALVTGDPRLDGVGSILIGGVLAVVALLLARESKGLLIGERASPALSGSIAALAKAQPGVCAVNEVLTLHMAPDQVTAAISLDFDDDLTTREIERAVAEIEARTAAAHPEVTHVFIRPQARRESGSPAS</sequence>
<dbReference type="NCBIfam" id="TIGR01297">
    <property type="entry name" value="CDF"/>
    <property type="match status" value="1"/>
</dbReference>
<feature type="transmembrane region" description="Helical" evidence="6">
    <location>
        <begin position="112"/>
        <end position="132"/>
    </location>
</feature>
<dbReference type="PANTHER" id="PTHR13414:SF9">
    <property type="entry name" value="PROTON-COUPLED ZINC ANTIPORTER SLC30A9, MITOCHONDRIAL"/>
    <property type="match status" value="1"/>
</dbReference>
<reference evidence="8 9" key="1">
    <citation type="submission" date="2016-09" db="EMBL/GenBank/DDBJ databases">
        <title>Metabolic pathway, cell adaptation mechanisms and a novel monoxygenase revealed through proteogenomic-transcription analysis of a Sphingomonas haloaromaticamans strain degrading the fungicide ortho-phenylphenol.</title>
        <authorList>
            <person name="Perruchon C."/>
            <person name="Papadopoulou E.S."/>
            <person name="Rousidou C."/>
            <person name="Vasileiadis S."/>
            <person name="Tanou G."/>
            <person name="Amoutzias G."/>
            <person name="Molassiotis A."/>
            <person name="Karpouzas D.G."/>
        </authorList>
    </citation>
    <scope>NUCLEOTIDE SEQUENCE [LARGE SCALE GENOMIC DNA]</scope>
    <source>
        <strain evidence="8 9">P3</strain>
    </source>
</reference>
<evidence type="ECO:0000313" key="8">
    <source>
        <dbReference type="EMBL" id="OHT20345.1"/>
    </source>
</evidence>
<dbReference type="OrthoDB" id="9806522at2"/>
<dbReference type="GO" id="GO:0008324">
    <property type="term" value="F:monoatomic cation transmembrane transporter activity"/>
    <property type="evidence" value="ECO:0007669"/>
    <property type="project" value="InterPro"/>
</dbReference>
<dbReference type="Gene3D" id="1.20.1510.10">
    <property type="entry name" value="Cation efflux protein transmembrane domain"/>
    <property type="match status" value="1"/>
</dbReference>
<dbReference type="EMBL" id="MIPT01000001">
    <property type="protein sequence ID" value="OHT20345.1"/>
    <property type="molecule type" value="Genomic_DNA"/>
</dbReference>
<keyword evidence="4 6" id="KW-1133">Transmembrane helix</keyword>
<keyword evidence="5 6" id="KW-0472">Membrane</keyword>
<evidence type="ECO:0000313" key="9">
    <source>
        <dbReference type="Proteomes" id="UP000179467"/>
    </source>
</evidence>
<keyword evidence="9" id="KW-1185">Reference proteome</keyword>
<evidence type="ECO:0000256" key="6">
    <source>
        <dbReference type="SAM" id="Phobius"/>
    </source>
</evidence>
<comment type="subcellular location">
    <subcellularLocation>
        <location evidence="1">Membrane</location>
        <topology evidence="1">Multi-pass membrane protein</topology>
    </subcellularLocation>
</comment>
<organism evidence="8 9">
    <name type="scientific">Edaphosphingomonas haloaromaticamans</name>
    <dbReference type="NCBI Taxonomy" id="653954"/>
    <lineage>
        <taxon>Bacteria</taxon>
        <taxon>Pseudomonadati</taxon>
        <taxon>Pseudomonadota</taxon>
        <taxon>Alphaproteobacteria</taxon>
        <taxon>Sphingomonadales</taxon>
        <taxon>Rhizorhabdaceae</taxon>
        <taxon>Edaphosphingomonas</taxon>
    </lineage>
</organism>
<dbReference type="InterPro" id="IPR002524">
    <property type="entry name" value="Cation_efflux"/>
</dbReference>
<dbReference type="SUPFAM" id="SSF160240">
    <property type="entry name" value="Cation efflux protein cytoplasmic domain-like"/>
    <property type="match status" value="1"/>
</dbReference>
<evidence type="ECO:0000256" key="1">
    <source>
        <dbReference type="ARBA" id="ARBA00004141"/>
    </source>
</evidence>
<comment type="caution">
    <text evidence="8">The sequence shown here is derived from an EMBL/GenBank/DDBJ whole genome shotgun (WGS) entry which is preliminary data.</text>
</comment>
<dbReference type="PANTHER" id="PTHR13414">
    <property type="entry name" value="HUEL-CATION TRANSPORTER"/>
    <property type="match status" value="1"/>
</dbReference>
<feature type="transmembrane region" description="Helical" evidence="6">
    <location>
        <begin position="75"/>
        <end position="96"/>
    </location>
</feature>
<dbReference type="InterPro" id="IPR058533">
    <property type="entry name" value="Cation_efflux_TM"/>
</dbReference>
<dbReference type="Gene3D" id="3.30.70.1350">
    <property type="entry name" value="Cation efflux protein, cytoplasmic domain"/>
    <property type="match status" value="1"/>
</dbReference>